<dbReference type="STRING" id="1237085.Ngar_c19490"/>
<accession>K0IC13</accession>
<dbReference type="BioCyc" id="CNIT1237085:G1324-1947-MONOMER"/>
<dbReference type="AlphaFoldDB" id="K0IC13"/>
<dbReference type="InParanoid" id="K0IC13"/>
<dbReference type="RefSeq" id="WP_015019417.1">
    <property type="nucleotide sequence ID" value="NC_018719.1"/>
</dbReference>
<proteinExistence type="predicted"/>
<dbReference type="Proteomes" id="UP000008037">
    <property type="component" value="Chromosome"/>
</dbReference>
<name>K0IC13_NITGG</name>
<dbReference type="KEGG" id="nga:Ngar_c19490"/>
<gene>
    <name evidence="1" type="ordered locus">Ngar_c19490</name>
</gene>
<dbReference type="EMBL" id="CP002408">
    <property type="protein sequence ID" value="AFU58881.1"/>
    <property type="molecule type" value="Genomic_DNA"/>
</dbReference>
<dbReference type="HOGENOM" id="CLU_1131644_0_0_2"/>
<sequence length="245" mass="28627">MTADTVCVILEERKDMFVLILQGKVQTVPLTPYTEVKYRHFNGNRIAYRFSEEMQVQETYDDGIFNCSYKTAQMQIRKRDAVAEAILQHYGCGSTSAYERLFLQEYADRNCIDLLKFMLAGYRQRLRFEEKSTDDEAIYIEDNFKVDRHGNAYVKDEHGYRRICIVVKGSLSETCVETPIGRVSLDETALTILAKTMFLLNPNLEDEVFRRQMPSRMLAALEEQSQEGMPFWPRLNFFPDKTMIE</sequence>
<organism evidence="1 2">
    <name type="scientific">Nitrososphaera gargensis (strain Ga9.2)</name>
    <dbReference type="NCBI Taxonomy" id="1237085"/>
    <lineage>
        <taxon>Archaea</taxon>
        <taxon>Nitrososphaerota</taxon>
        <taxon>Nitrososphaeria</taxon>
        <taxon>Nitrososphaerales</taxon>
        <taxon>Nitrososphaeraceae</taxon>
        <taxon>Nitrososphaera</taxon>
    </lineage>
</organism>
<evidence type="ECO:0000313" key="1">
    <source>
        <dbReference type="EMBL" id="AFU58881.1"/>
    </source>
</evidence>
<reference evidence="1 2" key="1">
    <citation type="journal article" date="2012" name="Environ. Microbiol.">
        <title>The genome of the ammonia-oxidizing Candidatus Nitrososphaera gargensis: insights into metabolic versatility and environmental adaptations.</title>
        <authorList>
            <person name="Spang A."/>
            <person name="Poehlein A."/>
            <person name="Offre P."/>
            <person name="Zumbragel S."/>
            <person name="Haider S."/>
            <person name="Rychlik N."/>
            <person name="Nowka B."/>
            <person name="Schmeisser C."/>
            <person name="Lebedeva E.V."/>
            <person name="Rattei T."/>
            <person name="Bohm C."/>
            <person name="Schmid M."/>
            <person name="Galushko A."/>
            <person name="Hatzenpichler R."/>
            <person name="Weinmaier T."/>
            <person name="Daniel R."/>
            <person name="Schleper C."/>
            <person name="Spieck E."/>
            <person name="Streit W."/>
            <person name="Wagner M."/>
        </authorList>
    </citation>
    <scope>NUCLEOTIDE SEQUENCE [LARGE SCALE GENOMIC DNA]</scope>
    <source>
        <strain evidence="2">Ga9.2</strain>
    </source>
</reference>
<dbReference type="OrthoDB" id="374503at2157"/>
<keyword evidence="2" id="KW-1185">Reference proteome</keyword>
<evidence type="ECO:0000313" key="2">
    <source>
        <dbReference type="Proteomes" id="UP000008037"/>
    </source>
</evidence>
<dbReference type="GeneID" id="13795812"/>
<protein>
    <submittedName>
        <fullName evidence="1">Putative Hsp90 domain protein</fullName>
    </submittedName>
</protein>